<evidence type="ECO:0000256" key="4">
    <source>
        <dbReference type="ARBA" id="ARBA00022692"/>
    </source>
</evidence>
<accession>A0A7R9ZD09</accession>
<feature type="region of interest" description="Disordered" evidence="8">
    <location>
        <begin position="407"/>
        <end position="431"/>
    </location>
</feature>
<comment type="subcellular location">
    <subcellularLocation>
        <location evidence="1">Cell membrane</location>
        <topology evidence="1">Multi-pass membrane protein</topology>
    </subcellularLocation>
</comment>
<sequence>MQSPPTRKPDRQEDCTSNVPIASSSIGKRGYTSSSRRAAFTKRLSVQMGEKSLRRDDRAPRYSELKQKLAFLCEVILGYDLLVVFVLSSVLTLIIHFLSDEKSWISFLSQSKAAIGTLGAFYSFALVFRTNICYSRWWEGRTLWGTMIVNCIRITQQARLWIEDELLVDRLECLAITFAYACKAQLREKSIDDEEEHGSKLVACGILAQEELNVISRHVAWQPYYCIDAMRSVIYEGLKTSNNQSDWRKNVALEAMERTICTLSDAIGGCIRVRSTGLPVAYDDILYTMGAVFFTAACMAWAGDCGPYNPLLVLVIYIAVKMIIGVGNDMEDPFGHDVSDLPLEKFCTTIERQIEAIGQRADMAGYNLAYGPSVGKMGFPGSSSSSCTTLAPISDDDDIEVGPILETDAFIDKSSEEEQEESNPTSYQTFP</sequence>
<keyword evidence="6" id="KW-0406">Ion transport</keyword>
<evidence type="ECO:0000256" key="3">
    <source>
        <dbReference type="ARBA" id="ARBA00022475"/>
    </source>
</evidence>
<protein>
    <recommendedName>
        <fullName evidence="11">Bestrophin homolog</fullName>
    </recommendedName>
</protein>
<name>A0A7R9ZD09_9STRA</name>
<dbReference type="PANTHER" id="PTHR33281">
    <property type="entry name" value="UPF0187 PROTEIN YNEE"/>
    <property type="match status" value="1"/>
</dbReference>
<dbReference type="Pfam" id="PF25539">
    <property type="entry name" value="Bestrophin_2"/>
    <property type="match status" value="1"/>
</dbReference>
<dbReference type="GO" id="GO:0005886">
    <property type="term" value="C:plasma membrane"/>
    <property type="evidence" value="ECO:0007669"/>
    <property type="project" value="UniProtKB-SubCell"/>
</dbReference>
<evidence type="ECO:0008006" key="11">
    <source>
        <dbReference type="Google" id="ProtNLM"/>
    </source>
</evidence>
<dbReference type="EMBL" id="HBED01036870">
    <property type="protein sequence ID" value="CAD8320143.1"/>
    <property type="molecule type" value="Transcribed_RNA"/>
</dbReference>
<keyword evidence="7 9" id="KW-0472">Membrane</keyword>
<keyword evidence="4 9" id="KW-0812">Transmembrane</keyword>
<evidence type="ECO:0000313" key="10">
    <source>
        <dbReference type="EMBL" id="CAD8320143.1"/>
    </source>
</evidence>
<dbReference type="AlphaFoldDB" id="A0A7R9ZD09"/>
<feature type="compositionally biased region" description="Polar residues" evidence="8">
    <location>
        <begin position="422"/>
        <end position="431"/>
    </location>
</feature>
<reference evidence="10" key="1">
    <citation type="submission" date="2021-01" db="EMBL/GenBank/DDBJ databases">
        <authorList>
            <person name="Corre E."/>
            <person name="Pelletier E."/>
            <person name="Niang G."/>
            <person name="Scheremetjew M."/>
            <person name="Finn R."/>
            <person name="Kale V."/>
            <person name="Holt S."/>
            <person name="Cochrane G."/>
            <person name="Meng A."/>
            <person name="Brown T."/>
            <person name="Cohen L."/>
        </authorList>
    </citation>
    <scope>NUCLEOTIDE SEQUENCE</scope>
    <source>
        <strain evidence="10">CCMP147</strain>
    </source>
</reference>
<evidence type="ECO:0000256" key="9">
    <source>
        <dbReference type="SAM" id="Phobius"/>
    </source>
</evidence>
<gene>
    <name evidence="10" type="ORF">TDUB1175_LOCUS18559</name>
</gene>
<feature type="transmembrane region" description="Helical" evidence="9">
    <location>
        <begin position="69"/>
        <end position="98"/>
    </location>
</feature>
<keyword evidence="5 9" id="KW-1133">Transmembrane helix</keyword>
<dbReference type="PANTHER" id="PTHR33281:SF19">
    <property type="entry name" value="VOLTAGE-DEPENDENT ANION CHANNEL-FORMING PROTEIN YNEE"/>
    <property type="match status" value="1"/>
</dbReference>
<evidence type="ECO:0000256" key="7">
    <source>
        <dbReference type="ARBA" id="ARBA00023136"/>
    </source>
</evidence>
<evidence type="ECO:0000256" key="1">
    <source>
        <dbReference type="ARBA" id="ARBA00004651"/>
    </source>
</evidence>
<evidence type="ECO:0000256" key="8">
    <source>
        <dbReference type="SAM" id="MobiDB-lite"/>
    </source>
</evidence>
<dbReference type="InterPro" id="IPR044669">
    <property type="entry name" value="YneE/VCCN1/2-like"/>
</dbReference>
<dbReference type="GO" id="GO:0005254">
    <property type="term" value="F:chloride channel activity"/>
    <property type="evidence" value="ECO:0007669"/>
    <property type="project" value="InterPro"/>
</dbReference>
<evidence type="ECO:0000256" key="2">
    <source>
        <dbReference type="ARBA" id="ARBA00022448"/>
    </source>
</evidence>
<feature type="transmembrane region" description="Helical" evidence="9">
    <location>
        <begin position="104"/>
        <end position="128"/>
    </location>
</feature>
<feature type="transmembrane region" description="Helical" evidence="9">
    <location>
        <begin position="308"/>
        <end position="326"/>
    </location>
</feature>
<feature type="compositionally biased region" description="Polar residues" evidence="8">
    <location>
        <begin position="15"/>
        <end position="34"/>
    </location>
</feature>
<organism evidence="10">
    <name type="scientific">Pseudictyota dubia</name>
    <dbReference type="NCBI Taxonomy" id="2749911"/>
    <lineage>
        <taxon>Eukaryota</taxon>
        <taxon>Sar</taxon>
        <taxon>Stramenopiles</taxon>
        <taxon>Ochrophyta</taxon>
        <taxon>Bacillariophyta</taxon>
        <taxon>Mediophyceae</taxon>
        <taxon>Biddulphiophycidae</taxon>
        <taxon>Eupodiscales</taxon>
        <taxon>Odontellaceae</taxon>
        <taxon>Pseudictyota</taxon>
    </lineage>
</organism>
<evidence type="ECO:0000256" key="6">
    <source>
        <dbReference type="ARBA" id="ARBA00023065"/>
    </source>
</evidence>
<evidence type="ECO:0000256" key="5">
    <source>
        <dbReference type="ARBA" id="ARBA00022989"/>
    </source>
</evidence>
<feature type="region of interest" description="Disordered" evidence="8">
    <location>
        <begin position="1"/>
        <end position="34"/>
    </location>
</feature>
<proteinExistence type="predicted"/>
<keyword evidence="3" id="KW-1003">Cell membrane</keyword>
<keyword evidence="2" id="KW-0813">Transport</keyword>